<dbReference type="EnsemblMetazoa" id="LLOJ009841-RA">
    <property type="protein sequence ID" value="LLOJ009841-PA"/>
    <property type="gene ID" value="LLOJ009841"/>
</dbReference>
<name>A0A1B0GL70_LUTLO</name>
<reference evidence="1" key="1">
    <citation type="submission" date="2020-05" db="UniProtKB">
        <authorList>
            <consortium name="EnsemblMetazoa"/>
        </authorList>
    </citation>
    <scope>IDENTIFICATION</scope>
    <source>
        <strain evidence="1">Jacobina</strain>
    </source>
</reference>
<evidence type="ECO:0000313" key="1">
    <source>
        <dbReference type="EnsemblMetazoa" id="LLOJ009841-PA"/>
    </source>
</evidence>
<accession>A0A1B0GL70</accession>
<sequence>MDEERQERHGAMEKLPMAASGVEAPMVAVPVVAAPTVAASAVETPTVETPAIETPVIETPAKAVFTAVTIGKEFKAEKVTGLALRLREVEELVPRFKLSNRRTLSVVA</sequence>
<dbReference type="EMBL" id="AJWK01034432">
    <property type="status" value="NOT_ANNOTATED_CDS"/>
    <property type="molecule type" value="Genomic_DNA"/>
</dbReference>
<protein>
    <submittedName>
        <fullName evidence="1">Uncharacterized protein</fullName>
    </submittedName>
</protein>
<evidence type="ECO:0000313" key="2">
    <source>
        <dbReference type="Proteomes" id="UP000092461"/>
    </source>
</evidence>
<dbReference type="AlphaFoldDB" id="A0A1B0GL70"/>
<keyword evidence="2" id="KW-1185">Reference proteome</keyword>
<dbReference type="Proteomes" id="UP000092461">
    <property type="component" value="Unassembled WGS sequence"/>
</dbReference>
<proteinExistence type="predicted"/>
<dbReference type="VEuPathDB" id="VectorBase:LLOJ009841"/>
<organism evidence="1 2">
    <name type="scientific">Lutzomyia longipalpis</name>
    <name type="common">Sand fly</name>
    <dbReference type="NCBI Taxonomy" id="7200"/>
    <lineage>
        <taxon>Eukaryota</taxon>
        <taxon>Metazoa</taxon>
        <taxon>Ecdysozoa</taxon>
        <taxon>Arthropoda</taxon>
        <taxon>Hexapoda</taxon>
        <taxon>Insecta</taxon>
        <taxon>Pterygota</taxon>
        <taxon>Neoptera</taxon>
        <taxon>Endopterygota</taxon>
        <taxon>Diptera</taxon>
        <taxon>Nematocera</taxon>
        <taxon>Psychodoidea</taxon>
        <taxon>Psychodidae</taxon>
        <taxon>Lutzomyia</taxon>
        <taxon>Lutzomyia</taxon>
    </lineage>
</organism>